<dbReference type="InterPro" id="IPR050332">
    <property type="entry name" value="GPCR_2"/>
</dbReference>
<dbReference type="SUPFAM" id="SSF81321">
    <property type="entry name" value="Family A G protein-coupled receptor-like"/>
    <property type="match status" value="1"/>
</dbReference>
<evidence type="ECO:0000256" key="12">
    <source>
        <dbReference type="ARBA" id="ARBA00023180"/>
    </source>
</evidence>
<protein>
    <recommendedName>
        <fullName evidence="15">Glucagon receptor</fullName>
    </recommendedName>
</protein>
<feature type="signal peptide" evidence="18">
    <location>
        <begin position="1"/>
        <end position="25"/>
    </location>
</feature>
<dbReference type="GO" id="GO:0007189">
    <property type="term" value="P:adenylate cyclase-activating G protein-coupled receptor signaling pathway"/>
    <property type="evidence" value="ECO:0007669"/>
    <property type="project" value="TreeGrafter"/>
</dbReference>
<dbReference type="PRINTS" id="PR01353">
    <property type="entry name" value="GLUCAGNFAMLY"/>
</dbReference>
<keyword evidence="13" id="KW-0807">Transducer</keyword>
<reference evidence="22" key="1">
    <citation type="submission" date="2025-08" db="UniProtKB">
        <authorList>
            <consortium name="RefSeq"/>
        </authorList>
    </citation>
    <scope>IDENTIFICATION</scope>
</reference>
<evidence type="ECO:0000256" key="18">
    <source>
        <dbReference type="SAM" id="SignalP"/>
    </source>
</evidence>
<evidence type="ECO:0000256" key="5">
    <source>
        <dbReference type="ARBA" id="ARBA00022692"/>
    </source>
</evidence>
<evidence type="ECO:0000256" key="3">
    <source>
        <dbReference type="ARBA" id="ARBA00022475"/>
    </source>
</evidence>
<dbReference type="GO" id="GO:0017046">
    <property type="term" value="F:peptide hormone binding"/>
    <property type="evidence" value="ECO:0007669"/>
    <property type="project" value="TreeGrafter"/>
</dbReference>
<dbReference type="PROSITE" id="PS00649">
    <property type="entry name" value="G_PROTEIN_RECEP_F2_1"/>
    <property type="match status" value="1"/>
</dbReference>
<feature type="transmembrane region" description="Helical" evidence="17">
    <location>
        <begin position="178"/>
        <end position="200"/>
    </location>
</feature>
<keyword evidence="11 22" id="KW-0675">Receptor</keyword>
<evidence type="ECO:0000256" key="10">
    <source>
        <dbReference type="ARBA" id="ARBA00023157"/>
    </source>
</evidence>
<keyword evidence="7 17" id="KW-1133">Transmembrane helix</keyword>
<dbReference type="Pfam" id="PF02793">
    <property type="entry name" value="HRM"/>
    <property type="match status" value="1"/>
</dbReference>
<evidence type="ECO:0000256" key="9">
    <source>
        <dbReference type="ARBA" id="ARBA00023136"/>
    </source>
</evidence>
<evidence type="ECO:0000256" key="14">
    <source>
        <dbReference type="ARBA" id="ARBA00057279"/>
    </source>
</evidence>
<keyword evidence="3" id="KW-1003">Cell membrane</keyword>
<accession>A0A8B7BCV3</accession>
<feature type="compositionally biased region" description="Gly residues" evidence="16">
    <location>
        <begin position="450"/>
        <end position="459"/>
    </location>
</feature>
<dbReference type="GO" id="GO:0004967">
    <property type="term" value="F:glucagon receptor activity"/>
    <property type="evidence" value="ECO:0007669"/>
    <property type="project" value="InterPro"/>
</dbReference>
<feature type="transmembrane region" description="Helical" evidence="17">
    <location>
        <begin position="380"/>
        <end position="403"/>
    </location>
</feature>
<keyword evidence="8" id="KW-0297">G-protein coupled receptor</keyword>
<evidence type="ECO:0000259" key="19">
    <source>
        <dbReference type="PROSITE" id="PS50227"/>
    </source>
</evidence>
<evidence type="ECO:0000256" key="6">
    <source>
        <dbReference type="ARBA" id="ARBA00022729"/>
    </source>
</evidence>
<dbReference type="CDD" id="cd15267">
    <property type="entry name" value="7tmB1_GCGR"/>
    <property type="match status" value="1"/>
</dbReference>
<evidence type="ECO:0000259" key="20">
    <source>
        <dbReference type="PROSITE" id="PS50261"/>
    </source>
</evidence>
<dbReference type="GeneID" id="103214010"/>
<evidence type="ECO:0000256" key="13">
    <source>
        <dbReference type="ARBA" id="ARBA00023224"/>
    </source>
</evidence>
<dbReference type="Pfam" id="PF00002">
    <property type="entry name" value="7tm_2"/>
    <property type="match status" value="1"/>
</dbReference>
<sequence>MPPAQPCCPHLLLLLLLARQPQAPAAQVMDFLFEKWKLYGDQCRHNLSLLPPPTELVCNRTFDKYSCWPDTPPNTTANISCPWYLPWYHKVQHRLVFKQCGPDGQWVRGPRGQPWRNASQCQMDADELKVQKEVVRMYGGFQVMYTVGYCLSLGALLLALAILLGLSQLHCTRNYIHINLFASFVLKAGSVLAMDALLQTRYSQKIGDDLSVSVWLSDRAVAGCRVAAVFMQYGIVANYCWLLVEGVYLHSLLGLAAFPERRLFPLYLGIGWGAPMLFVTPWAVLKCLFENVQCWTSNGNMGFWWVLRFPVFLAILINFFIFVHTIHILVAKLRAHQMRYTDYKFRLAKSTLSLVPLLGVHEVLFALVTDEQAQGALRSAKLFFDLLLSSFQGLLVAVLYCFLNKEVQSELMRRWHRWRVGKALREERQPGSHTAPPAHEPPREKLLLVRGGGSDGGGPDPSSETPSAHGLC</sequence>
<evidence type="ECO:0000256" key="17">
    <source>
        <dbReference type="SAM" id="Phobius"/>
    </source>
</evidence>
<dbReference type="CTD" id="2642"/>
<dbReference type="RefSeq" id="XP_007957998.1">
    <property type="nucleotide sequence ID" value="XM_007959807.1"/>
</dbReference>
<comment type="similarity">
    <text evidence="2">Belongs to the G-protein coupled receptor 2 family.</text>
</comment>
<feature type="transmembrane region" description="Helical" evidence="17">
    <location>
        <begin position="351"/>
        <end position="368"/>
    </location>
</feature>
<evidence type="ECO:0000313" key="21">
    <source>
        <dbReference type="Proteomes" id="UP000694850"/>
    </source>
</evidence>
<evidence type="ECO:0000256" key="1">
    <source>
        <dbReference type="ARBA" id="ARBA00004651"/>
    </source>
</evidence>
<name>A0A8B7BCV3_ORYAF</name>
<keyword evidence="6 18" id="KW-0732">Signal</keyword>
<evidence type="ECO:0000256" key="11">
    <source>
        <dbReference type="ARBA" id="ARBA00023170"/>
    </source>
</evidence>
<dbReference type="PANTHER" id="PTHR45620:SF29">
    <property type="entry name" value="GLUCAGON RECEPTOR"/>
    <property type="match status" value="1"/>
</dbReference>
<keyword evidence="9 17" id="KW-0472">Membrane</keyword>
<dbReference type="GO" id="GO:0007166">
    <property type="term" value="P:cell surface receptor signaling pathway"/>
    <property type="evidence" value="ECO:0007669"/>
    <property type="project" value="InterPro"/>
</dbReference>
<keyword evidence="4" id="KW-0597">Phosphoprotein</keyword>
<feature type="region of interest" description="Disordered" evidence="16">
    <location>
        <begin position="426"/>
        <end position="472"/>
    </location>
</feature>
<dbReference type="InterPro" id="IPR017983">
    <property type="entry name" value="GPCR_2_secretin-like_CS"/>
</dbReference>
<dbReference type="InterPro" id="IPR001879">
    <property type="entry name" value="GPCR_2_extracellular_dom"/>
</dbReference>
<evidence type="ECO:0000256" key="16">
    <source>
        <dbReference type="SAM" id="MobiDB-lite"/>
    </source>
</evidence>
<proteinExistence type="inferred from homology"/>
<dbReference type="PANTHER" id="PTHR45620">
    <property type="entry name" value="PDF RECEPTOR-LIKE PROTEIN-RELATED"/>
    <property type="match status" value="1"/>
</dbReference>
<keyword evidence="21" id="KW-1185">Reference proteome</keyword>
<feature type="transmembrane region" description="Helical" evidence="17">
    <location>
        <begin position="143"/>
        <end position="166"/>
    </location>
</feature>
<evidence type="ECO:0000256" key="2">
    <source>
        <dbReference type="ARBA" id="ARBA00005314"/>
    </source>
</evidence>
<keyword evidence="5 17" id="KW-0812">Transmembrane</keyword>
<evidence type="ECO:0000256" key="7">
    <source>
        <dbReference type="ARBA" id="ARBA00022989"/>
    </source>
</evidence>
<feature type="chain" id="PRO_5034419208" description="Glucagon receptor" evidence="18">
    <location>
        <begin position="26"/>
        <end position="472"/>
    </location>
</feature>
<evidence type="ECO:0000256" key="8">
    <source>
        <dbReference type="ARBA" id="ARBA00023040"/>
    </source>
</evidence>
<organism evidence="21 22">
    <name type="scientific">Orycteropus afer afer</name>
    <dbReference type="NCBI Taxonomy" id="1230840"/>
    <lineage>
        <taxon>Eukaryota</taxon>
        <taxon>Metazoa</taxon>
        <taxon>Chordata</taxon>
        <taxon>Craniata</taxon>
        <taxon>Vertebrata</taxon>
        <taxon>Euteleostomi</taxon>
        <taxon>Mammalia</taxon>
        <taxon>Eutheria</taxon>
        <taxon>Afrotheria</taxon>
        <taxon>Tubulidentata</taxon>
        <taxon>Orycteropodidae</taxon>
        <taxon>Orycteropus</taxon>
    </lineage>
</organism>
<feature type="domain" description="G-protein coupled receptors family 2 profile 1" evidence="19">
    <location>
        <begin position="42"/>
        <end position="125"/>
    </location>
</feature>
<dbReference type="InterPro" id="IPR003291">
    <property type="entry name" value="GPCR_2_glucagon_rcpt"/>
</dbReference>
<dbReference type="OrthoDB" id="5967113at2759"/>
<keyword evidence="10" id="KW-1015">Disulfide bond</keyword>
<gene>
    <name evidence="22" type="primary">GCGR</name>
</gene>
<keyword evidence="12" id="KW-0325">Glycoprotein</keyword>
<feature type="domain" description="G-protein coupled receptors family 2 profile 2" evidence="20">
    <location>
        <begin position="141"/>
        <end position="404"/>
    </location>
</feature>
<dbReference type="FunFam" id="1.20.1070.10:FF:000133">
    <property type="entry name" value="Glucagon receptor a"/>
    <property type="match status" value="1"/>
</dbReference>
<dbReference type="InterPro" id="IPR003290">
    <property type="entry name" value="GPCR_2_GLP1/glucagon_rcpt"/>
</dbReference>
<feature type="transmembrane region" description="Helical" evidence="17">
    <location>
        <begin position="305"/>
        <end position="330"/>
    </location>
</feature>
<dbReference type="SUPFAM" id="SSF111418">
    <property type="entry name" value="Hormone receptor domain"/>
    <property type="match status" value="1"/>
</dbReference>
<dbReference type="AlphaFoldDB" id="A0A8B7BCV3"/>
<dbReference type="Gene3D" id="4.10.1240.10">
    <property type="entry name" value="GPCR, family 2, extracellular hormone receptor domain"/>
    <property type="match status" value="1"/>
</dbReference>
<dbReference type="SMART" id="SM00008">
    <property type="entry name" value="HormR"/>
    <property type="match status" value="1"/>
</dbReference>
<dbReference type="Gene3D" id="1.20.1070.10">
    <property type="entry name" value="Rhodopsin 7-helix transmembrane proteins"/>
    <property type="match status" value="1"/>
</dbReference>
<dbReference type="InterPro" id="IPR017981">
    <property type="entry name" value="GPCR_2-like_7TM"/>
</dbReference>
<evidence type="ECO:0000256" key="4">
    <source>
        <dbReference type="ARBA" id="ARBA00022553"/>
    </source>
</evidence>
<comment type="function">
    <text evidence="14">G-protein coupled receptor for glucagon that plays a central role in the regulation of blood glucose levels and glucose homeostasis. Regulates the rate of hepatic glucose production by promoting glycogen hydrolysis and gluconeogenesis. Plays an important role in mediating the responses to fasting. Ligand binding causes a conformation change that triggers signaling via guanine nucleotide-binding proteins (G proteins) and modulates the activity of down-stream effectors, such as adenylate cyclase. Promotes activation of adenylate cyclase. Besides, plays a role in signaling via a phosphatidylinositol-calcium second messenger system.</text>
</comment>
<dbReference type="PROSITE" id="PS50227">
    <property type="entry name" value="G_PROTEIN_RECEP_F2_3"/>
    <property type="match status" value="1"/>
</dbReference>
<dbReference type="GO" id="GO:0005886">
    <property type="term" value="C:plasma membrane"/>
    <property type="evidence" value="ECO:0007669"/>
    <property type="project" value="UniProtKB-SubCell"/>
</dbReference>
<dbReference type="PROSITE" id="PS50261">
    <property type="entry name" value="G_PROTEIN_RECEP_F2_4"/>
    <property type="match status" value="1"/>
</dbReference>
<dbReference type="PROSITE" id="PS00650">
    <property type="entry name" value="G_PROTEIN_RECEP_F2_2"/>
    <property type="match status" value="1"/>
</dbReference>
<dbReference type="InterPro" id="IPR036445">
    <property type="entry name" value="GPCR_2_extracell_dom_sf"/>
</dbReference>
<dbReference type="FunFam" id="4.10.1240.10:FF:000009">
    <property type="entry name" value="Glucagon receptor"/>
    <property type="match status" value="1"/>
</dbReference>
<evidence type="ECO:0000256" key="15">
    <source>
        <dbReference type="ARBA" id="ARBA00071417"/>
    </source>
</evidence>
<dbReference type="PRINTS" id="PR00249">
    <property type="entry name" value="GPCRSECRETIN"/>
</dbReference>
<evidence type="ECO:0000313" key="22">
    <source>
        <dbReference type="RefSeq" id="XP_007957998.1"/>
    </source>
</evidence>
<comment type="subcellular location">
    <subcellularLocation>
        <location evidence="1">Cell membrane</location>
        <topology evidence="1">Multi-pass membrane protein</topology>
    </subcellularLocation>
</comment>
<feature type="transmembrane region" description="Helical" evidence="17">
    <location>
        <begin position="264"/>
        <end position="285"/>
    </location>
</feature>
<dbReference type="PRINTS" id="PR01354">
    <property type="entry name" value="GLUCAGONR"/>
</dbReference>
<dbReference type="InterPro" id="IPR000832">
    <property type="entry name" value="GPCR_2_secretin-like"/>
</dbReference>
<dbReference type="Proteomes" id="UP000694850">
    <property type="component" value="Unplaced"/>
</dbReference>